<dbReference type="Pfam" id="PF07944">
    <property type="entry name" value="Beta-AFase-like_GH127_cat"/>
    <property type="match status" value="1"/>
</dbReference>
<accession>A0A1Z5RMF8</accession>
<sequence length="646" mass="71538">MARAPSVPAATAVGIVVLLTAAAAAAFRGAEGKSCTNAFPGLTSSHTERAAAQLQRGPPATALQPVVHRHGHDHDHGHEQHLTPTDESTWMSLMPRRALRREEAFDWLMLYRKLRGATAGGAPRRPGVAAGTFLSDASLHDVRLEPGSLYWRAQQTNLEYLLLLDVDRLVWSFRKQAGLTAPGTPYGGWEGPDVELRGHFVGHYLSATAKMWASTHNDTLNAKMSSVIDALSDCQKKMGTGYLSAFPTEFFDRVEAIKPVWAPYYTIHKIMQGLLDQYTVAGNSKALDMVVNMANYFSDRVKNVIQKYSIERHWESLNEETGGMNDVLYQLYTITNDLKHLTLAHLFDKPCFLGLLAVQADSISGFHSNTHIPVVIGAQMRYEVTGDPLYKQIASFFMDTINSSHSYATGGTSAGEFWTDPKHLAGTLSTENEESCTTYNMLKISRNLFRWTKEIAYADYYERALINGVLSIQRGTDPGVMIYMLPQAPGHSKAVSYHSWGTKYDSFWCCYGTGIESFSKLGDSIYFEEKEDLPALNIIQYIPSTYDWKAAGLIVTQKVNTLSSSDQYLQISLSISAKTKGQTAKLNVRIPSWTFADGAGATLNDKDLGSISPGSFLSITKQWNSDDHLALRFPIRLRTEAIKGNS</sequence>
<dbReference type="AlphaFoldDB" id="A0A1Z5RMF8"/>
<protein>
    <recommendedName>
        <fullName evidence="6">Alpha-L-arabinofuranosidase B arabinose-binding domain-containing protein</fullName>
    </recommendedName>
</protein>
<dbReference type="ExpressionAtlas" id="A0A1Z5RMF8">
    <property type="expression patterns" value="baseline and differential"/>
</dbReference>
<reference evidence="4 5" key="1">
    <citation type="journal article" date="2009" name="Nature">
        <title>The Sorghum bicolor genome and the diversification of grasses.</title>
        <authorList>
            <person name="Paterson A.H."/>
            <person name="Bowers J.E."/>
            <person name="Bruggmann R."/>
            <person name="Dubchak I."/>
            <person name="Grimwood J."/>
            <person name="Gundlach H."/>
            <person name="Haberer G."/>
            <person name="Hellsten U."/>
            <person name="Mitros T."/>
            <person name="Poliakov A."/>
            <person name="Schmutz J."/>
            <person name="Spannagl M."/>
            <person name="Tang H."/>
            <person name="Wang X."/>
            <person name="Wicker T."/>
            <person name="Bharti A.K."/>
            <person name="Chapman J."/>
            <person name="Feltus F.A."/>
            <person name="Gowik U."/>
            <person name="Grigoriev I.V."/>
            <person name="Lyons E."/>
            <person name="Maher C.A."/>
            <person name="Martis M."/>
            <person name="Narechania A."/>
            <person name="Otillar R.P."/>
            <person name="Penning B.W."/>
            <person name="Salamov A.A."/>
            <person name="Wang Y."/>
            <person name="Zhang L."/>
            <person name="Carpita N.C."/>
            <person name="Freeling M."/>
            <person name="Gingle A.R."/>
            <person name="Hash C.T."/>
            <person name="Keller B."/>
            <person name="Klein P."/>
            <person name="Kresovich S."/>
            <person name="McCann M.C."/>
            <person name="Ming R."/>
            <person name="Peterson D.G."/>
            <person name="Mehboob-ur-Rahman"/>
            <person name="Ware D."/>
            <person name="Westhoff P."/>
            <person name="Mayer K.F."/>
            <person name="Messing J."/>
            <person name="Rokhsar D.S."/>
        </authorList>
    </citation>
    <scope>NUCLEOTIDE SEQUENCE [LARGE SCALE GENOMIC DNA]</scope>
    <source>
        <strain evidence="5">cv. BTx623</strain>
    </source>
</reference>
<name>A0A1Z5RMF8_SORBI</name>
<dbReference type="Pfam" id="PF20736">
    <property type="entry name" value="Glyco_hydro127M"/>
    <property type="match status" value="1"/>
</dbReference>
<evidence type="ECO:0000256" key="1">
    <source>
        <dbReference type="SAM" id="SignalP"/>
    </source>
</evidence>
<dbReference type="SUPFAM" id="SSF48208">
    <property type="entry name" value="Six-hairpin glycosidases"/>
    <property type="match status" value="1"/>
</dbReference>
<evidence type="ECO:0000313" key="5">
    <source>
        <dbReference type="Proteomes" id="UP000000768"/>
    </source>
</evidence>
<dbReference type="InterPro" id="IPR012878">
    <property type="entry name" value="Beta-AFase-like_GH127_cat"/>
</dbReference>
<evidence type="ECO:0008006" key="6">
    <source>
        <dbReference type="Google" id="ProtNLM"/>
    </source>
</evidence>
<evidence type="ECO:0000259" key="2">
    <source>
        <dbReference type="Pfam" id="PF07944"/>
    </source>
</evidence>
<dbReference type="EMBL" id="CM000763">
    <property type="protein sequence ID" value="OQU84566.1"/>
    <property type="molecule type" value="Genomic_DNA"/>
</dbReference>
<gene>
    <name evidence="4" type="ORF">SORBI_3004G079000</name>
</gene>
<organism evidence="4 5">
    <name type="scientific">Sorghum bicolor</name>
    <name type="common">Sorghum</name>
    <name type="synonym">Sorghum vulgare</name>
    <dbReference type="NCBI Taxonomy" id="4558"/>
    <lineage>
        <taxon>Eukaryota</taxon>
        <taxon>Viridiplantae</taxon>
        <taxon>Streptophyta</taxon>
        <taxon>Embryophyta</taxon>
        <taxon>Tracheophyta</taxon>
        <taxon>Spermatophyta</taxon>
        <taxon>Magnoliopsida</taxon>
        <taxon>Liliopsida</taxon>
        <taxon>Poales</taxon>
        <taxon>Poaceae</taxon>
        <taxon>PACMAD clade</taxon>
        <taxon>Panicoideae</taxon>
        <taxon>Andropogonodae</taxon>
        <taxon>Andropogoneae</taxon>
        <taxon>Sorghinae</taxon>
        <taxon>Sorghum</taxon>
    </lineage>
</organism>
<dbReference type="OMA" id="PNAIAGY"/>
<evidence type="ECO:0000259" key="3">
    <source>
        <dbReference type="Pfam" id="PF20736"/>
    </source>
</evidence>
<dbReference type="Gramene" id="OQU84566">
    <property type="protein sequence ID" value="OQU84566"/>
    <property type="gene ID" value="SORBI_3004G079000"/>
</dbReference>
<feature type="domain" description="Non-reducing end beta-L-arabinofuranosidase-like GH127 middle" evidence="3">
    <location>
        <begin position="537"/>
        <end position="635"/>
    </location>
</feature>
<evidence type="ECO:0000313" key="4">
    <source>
        <dbReference type="EMBL" id="OQU84566.1"/>
    </source>
</evidence>
<feature type="signal peptide" evidence="1">
    <location>
        <begin position="1"/>
        <end position="26"/>
    </location>
</feature>
<feature type="domain" description="Non-reducing end beta-L-arabinofuranosidase-like GH127 catalytic" evidence="2">
    <location>
        <begin position="141"/>
        <end position="523"/>
    </location>
</feature>
<keyword evidence="5" id="KW-1185">Reference proteome</keyword>
<dbReference type="InterPro" id="IPR008928">
    <property type="entry name" value="6-hairpin_glycosidase_sf"/>
</dbReference>
<dbReference type="InterPro" id="IPR049046">
    <property type="entry name" value="Beta-AFase-like_GH127_middle"/>
</dbReference>
<keyword evidence="1" id="KW-0732">Signal</keyword>
<reference evidence="5" key="2">
    <citation type="journal article" date="2018" name="Plant J.">
        <title>The Sorghum bicolor reference genome: improved assembly, gene annotations, a transcriptome atlas, and signatures of genome organization.</title>
        <authorList>
            <person name="McCormick R.F."/>
            <person name="Truong S.K."/>
            <person name="Sreedasyam A."/>
            <person name="Jenkins J."/>
            <person name="Shu S."/>
            <person name="Sims D."/>
            <person name="Kennedy M."/>
            <person name="Amirebrahimi M."/>
            <person name="Weers B.D."/>
            <person name="McKinley B."/>
            <person name="Mattison A."/>
            <person name="Morishige D.T."/>
            <person name="Grimwood J."/>
            <person name="Schmutz J."/>
            <person name="Mullet J.E."/>
        </authorList>
    </citation>
    <scope>NUCLEOTIDE SEQUENCE [LARGE SCALE GENOMIC DNA]</scope>
    <source>
        <strain evidence="5">cv. BTx623</strain>
    </source>
</reference>
<dbReference type="GO" id="GO:0005975">
    <property type="term" value="P:carbohydrate metabolic process"/>
    <property type="evidence" value="ECO:0007669"/>
    <property type="project" value="InterPro"/>
</dbReference>
<proteinExistence type="predicted"/>
<dbReference type="Proteomes" id="UP000000768">
    <property type="component" value="Chromosome 4"/>
</dbReference>
<feature type="chain" id="PRO_5012645083" description="Alpha-L-arabinofuranosidase B arabinose-binding domain-containing protein" evidence="1">
    <location>
        <begin position="27"/>
        <end position="646"/>
    </location>
</feature>
<dbReference type="PANTHER" id="PTHR31151:SF3">
    <property type="entry name" value="OS02G0195500 PROTEIN"/>
    <property type="match status" value="1"/>
</dbReference>
<dbReference type="PANTHER" id="PTHR31151">
    <property type="entry name" value="PROLINE-TRNA LIGASE (DUF1680)"/>
    <property type="match status" value="1"/>
</dbReference>